<dbReference type="GO" id="GO:0043041">
    <property type="term" value="P:amino acid activation for nonribosomal peptide biosynthetic process"/>
    <property type="evidence" value="ECO:0007669"/>
    <property type="project" value="TreeGrafter"/>
</dbReference>
<feature type="region of interest" description="Disordered" evidence="1">
    <location>
        <begin position="713"/>
        <end position="753"/>
    </location>
</feature>
<dbReference type="InterPro" id="IPR000873">
    <property type="entry name" value="AMP-dep_synth/lig_dom"/>
</dbReference>
<feature type="compositionally biased region" description="Basic and acidic residues" evidence="1">
    <location>
        <begin position="744"/>
        <end position="753"/>
    </location>
</feature>
<dbReference type="GO" id="GO:0005737">
    <property type="term" value="C:cytoplasm"/>
    <property type="evidence" value="ECO:0007669"/>
    <property type="project" value="TreeGrafter"/>
</dbReference>
<feature type="compositionally biased region" description="Basic and acidic residues" evidence="1">
    <location>
        <begin position="1"/>
        <end position="10"/>
    </location>
</feature>
<dbReference type="EMBL" id="BNJQ01000009">
    <property type="protein sequence ID" value="GHP05075.1"/>
    <property type="molecule type" value="Genomic_DNA"/>
</dbReference>
<evidence type="ECO:0000313" key="4">
    <source>
        <dbReference type="EMBL" id="GHP05075.1"/>
    </source>
</evidence>
<keyword evidence="5" id="KW-1185">Reference proteome</keyword>
<organism evidence="4 5">
    <name type="scientific">Pycnococcus provasolii</name>
    <dbReference type="NCBI Taxonomy" id="41880"/>
    <lineage>
        <taxon>Eukaryota</taxon>
        <taxon>Viridiplantae</taxon>
        <taxon>Chlorophyta</taxon>
        <taxon>Pseudoscourfieldiophyceae</taxon>
        <taxon>Pseudoscourfieldiales</taxon>
        <taxon>Pycnococcaceae</taxon>
        <taxon>Pycnococcus</taxon>
    </lineage>
</organism>
<evidence type="ECO:0008006" key="6">
    <source>
        <dbReference type="Google" id="ProtNLM"/>
    </source>
</evidence>
<dbReference type="InterPro" id="IPR023213">
    <property type="entry name" value="CAT-like_dom_sf"/>
</dbReference>
<dbReference type="InterPro" id="IPR045851">
    <property type="entry name" value="AMP-bd_C_sf"/>
</dbReference>
<dbReference type="PANTHER" id="PTHR45527">
    <property type="entry name" value="NONRIBOSOMAL PEPTIDE SYNTHETASE"/>
    <property type="match status" value="1"/>
</dbReference>
<dbReference type="SUPFAM" id="SSF56801">
    <property type="entry name" value="Acetyl-CoA synthetase-like"/>
    <property type="match status" value="1"/>
</dbReference>
<sequence length="1384" mass="150316">MTTGVVEKKMSSSSSLPEDDDDVAPPPPGPGKCAVPGRWLALRASTALLVDASARERPNANALLTDASQDGTKWHAMSYKKLIITIKRIAQAVRQTNAQQSEAGGAMALVGVCLPRGRSLVTAMLGVHRAGAGYVPLDPTYPIIRLKQYVADVNMRVAITTPETRRHLKELDSKDGNCSVEDCDEAWERLRWIELSEGDYENGGVNDAADDDDDDDDDIIIAATTTTNGAAAAPPRNKQILPATAPAYCIFTSGSTGRPKGVLVSHRNLVGHLSAMQVDVCQLDASSNDVFFAVTTISFDIHALEIHLPLAMACTVALSPDGIARDGRRWLRSLQYTSARVLQAVPAAWDVLANAAADVRTPRDAKAAKQQGPITGRHGAVHLRLGLCGGEAMLWQLATKLMGSEPLVARLVNVYGPTEATVWASYHNVNHRMVLDESATNAPSGVVPIGRALKGYALHVVDSSALDRGEMCFVEPGVVGELVISGVGVSDVGYLEVSDEARELNKRKFIDDVEVEPGLRTRVYRTGDAASVDASTHSVLFHGRMDGQVKIRGFRVEVGEVENVVAEILTNASEDDLRDLVVELPEEDKEQKRRRWMIAADAREARLIVWVSASPPLGEVPRDMHELFTRWLLSKLVDRLPAHMLPSAVVMVPGSMPTTLNGKVDRKALSAEIAMEGMPLSPRGGAPRNAVEQRVMQIWYDLFMERSITKGNPKKKLTAAGGGNNNMKAAPAPESDTTGSDNSGSEKSDERSYSIGREAHFRSELGGTSLQETELQRRLEHAFGVALPPGFAATLPNIASQANALRIQGEPLRRLPLICHVAERKEDPDAWMRALYLSTPPYVPPRLSVLLYPFRPVVAWLSSLRCLREGGRIRRMKMRPSTLDDKTAKLLTQVPLDADSAYLATMPITRCLASSLTSTEVAGDVELGGIDEGLPSVDTASSHILTGLQKAIDVFPALASRLDCDANGRLYTTCKDGYVAVTVEKEIEGELKRRKMPSWLPGFVSQWNIPQPNYVVISQWMCAIAFWLSRTIYHVLLCHICWLPRPQLAVHVCIVESRRSTGRAVGVRLSVSYSHSLGDETTGDDLWRAWSRACRGEALLETGVPESSQEMEEQEHYVEKVHKHFAEHLGPARWLTSKGSVQHPKVSSGCHLLRFHVTCEQLSVMCDALGCDASEALAGLAFSGSSASKVSFVADLRNARPQIGIQRTFANAIAYSTPHKFQLKSSSTTTTLHDETNDALVNAVGARNAASLLRMKKCGVIEQLAEARRAAVHLPLHSLARIGELADGGPLFLVNDVSHFESSFDFGIFELHSNTSDGLMGTPASNRVPAELFLENASVRDVDVASLRTLHCSSAGLRNSAMTVMRAPAHVGGGMVVTIYAGIF</sequence>
<dbReference type="Proteomes" id="UP000660262">
    <property type="component" value="Unassembled WGS sequence"/>
</dbReference>
<dbReference type="InterPro" id="IPR042099">
    <property type="entry name" value="ANL_N_sf"/>
</dbReference>
<dbReference type="GO" id="GO:0044550">
    <property type="term" value="P:secondary metabolite biosynthetic process"/>
    <property type="evidence" value="ECO:0007669"/>
    <property type="project" value="TreeGrafter"/>
</dbReference>
<dbReference type="PANTHER" id="PTHR45527:SF1">
    <property type="entry name" value="FATTY ACID SYNTHASE"/>
    <property type="match status" value="1"/>
</dbReference>
<evidence type="ECO:0000313" key="5">
    <source>
        <dbReference type="Proteomes" id="UP000660262"/>
    </source>
</evidence>
<reference evidence="4" key="1">
    <citation type="submission" date="2020-10" db="EMBL/GenBank/DDBJ databases">
        <title>Unveiling of a novel bifunctional photoreceptor, Dualchrome1, isolated from a cosmopolitan green alga.</title>
        <authorList>
            <person name="Suzuki S."/>
            <person name="Kawachi M."/>
        </authorList>
    </citation>
    <scope>NUCLEOTIDE SEQUENCE</scope>
    <source>
        <strain evidence="4">NIES 2893</strain>
    </source>
</reference>
<evidence type="ECO:0000259" key="3">
    <source>
        <dbReference type="Pfam" id="PF00550"/>
    </source>
</evidence>
<feature type="region of interest" description="Disordered" evidence="1">
    <location>
        <begin position="1"/>
        <end position="32"/>
    </location>
</feature>
<dbReference type="SUPFAM" id="SSF47336">
    <property type="entry name" value="ACP-like"/>
    <property type="match status" value="1"/>
</dbReference>
<name>A0A830HDG4_9CHLO</name>
<dbReference type="Gene3D" id="3.30.559.10">
    <property type="entry name" value="Chloramphenicol acetyltransferase-like domain"/>
    <property type="match status" value="1"/>
</dbReference>
<dbReference type="Gene3D" id="1.10.1200.10">
    <property type="entry name" value="ACP-like"/>
    <property type="match status" value="1"/>
</dbReference>
<dbReference type="Gene3D" id="3.30.300.30">
    <property type="match status" value="1"/>
</dbReference>
<feature type="domain" description="Carrier" evidence="3">
    <location>
        <begin position="755"/>
        <end position="805"/>
    </location>
</feature>
<dbReference type="InterPro" id="IPR009081">
    <property type="entry name" value="PP-bd_ACP"/>
</dbReference>
<dbReference type="GO" id="GO:0031177">
    <property type="term" value="F:phosphopantetheine binding"/>
    <property type="evidence" value="ECO:0007669"/>
    <property type="project" value="TreeGrafter"/>
</dbReference>
<evidence type="ECO:0000259" key="2">
    <source>
        <dbReference type="Pfam" id="PF00501"/>
    </source>
</evidence>
<protein>
    <recommendedName>
        <fullName evidence="6">AMP-dependent synthetase/ligase domain-containing protein</fullName>
    </recommendedName>
</protein>
<dbReference type="Pfam" id="PF00501">
    <property type="entry name" value="AMP-binding"/>
    <property type="match status" value="1"/>
</dbReference>
<dbReference type="InterPro" id="IPR036736">
    <property type="entry name" value="ACP-like_sf"/>
</dbReference>
<feature type="domain" description="AMP-dependent synthetase/ligase" evidence="2">
    <location>
        <begin position="51"/>
        <end position="490"/>
    </location>
</feature>
<dbReference type="Gene3D" id="3.40.50.12780">
    <property type="entry name" value="N-terminal domain of ligase-like"/>
    <property type="match status" value="1"/>
</dbReference>
<dbReference type="Pfam" id="PF00550">
    <property type="entry name" value="PP-binding"/>
    <property type="match status" value="1"/>
</dbReference>
<gene>
    <name evidence="4" type="ORF">PPROV_000382700</name>
</gene>
<accession>A0A830HDG4</accession>
<evidence type="ECO:0000256" key="1">
    <source>
        <dbReference type="SAM" id="MobiDB-lite"/>
    </source>
</evidence>
<proteinExistence type="predicted"/>
<comment type="caution">
    <text evidence="4">The sequence shown here is derived from an EMBL/GenBank/DDBJ whole genome shotgun (WGS) entry which is preliminary data.</text>
</comment>
<dbReference type="OrthoDB" id="507940at2759"/>